<dbReference type="InterPro" id="IPR051562">
    <property type="entry name" value="Ascorbate-PTS_EIIC"/>
</dbReference>
<feature type="transmembrane region" description="Helical" evidence="14">
    <location>
        <begin position="40"/>
        <end position="60"/>
    </location>
</feature>
<comment type="caution">
    <text evidence="15">The sequence shown here is derived from an EMBL/GenBank/DDBJ whole genome shotgun (WGS) entry which is preliminary data.</text>
</comment>
<comment type="similarity">
    <text evidence="11">Belongs to the UlaA family.</text>
</comment>
<dbReference type="AlphaFoldDB" id="A0A4Z0YC59"/>
<keyword evidence="9 14" id="KW-0472">Membrane</keyword>
<evidence type="ECO:0000256" key="2">
    <source>
        <dbReference type="ARBA" id="ARBA00011738"/>
    </source>
</evidence>
<feature type="transmembrane region" description="Helical" evidence="14">
    <location>
        <begin position="142"/>
        <end position="164"/>
    </location>
</feature>
<reference evidence="15 16" key="1">
    <citation type="submission" date="2019-04" db="EMBL/GenBank/DDBJ databases">
        <authorList>
            <person name="Poehlein A."/>
            <person name="Bengelsdorf F.R."/>
            <person name="Duerre P."/>
            <person name="Daniel R."/>
        </authorList>
    </citation>
    <scope>NUCLEOTIDE SEQUENCE [LARGE SCALE GENOMIC DNA]</scope>
    <source>
        <strain evidence="15 16">BS-1</strain>
    </source>
</reference>
<keyword evidence="6" id="KW-0598">Phosphotransferase system</keyword>
<keyword evidence="4" id="KW-1003">Cell membrane</keyword>
<dbReference type="Proteomes" id="UP000297714">
    <property type="component" value="Unassembled WGS sequence"/>
</dbReference>
<evidence type="ECO:0000256" key="3">
    <source>
        <dbReference type="ARBA" id="ARBA00022448"/>
    </source>
</evidence>
<dbReference type="PANTHER" id="PTHR33843">
    <property type="entry name" value="ASCORBATE-SPECIFIC PTS SYSTEM EIIC COMPONENT"/>
    <property type="match status" value="1"/>
</dbReference>
<name>A0A4Z0YC59_9FIRM</name>
<protein>
    <recommendedName>
        <fullName evidence="12">Ascorbate-specific PTS system EIIC component</fullName>
    </recommendedName>
    <alternativeName>
        <fullName evidence="13">Ascorbate-specific permease IIC component UlaA</fullName>
    </alternativeName>
</protein>
<dbReference type="GO" id="GO:0005886">
    <property type="term" value="C:plasma membrane"/>
    <property type="evidence" value="ECO:0007669"/>
    <property type="project" value="UniProtKB-SubCell"/>
</dbReference>
<evidence type="ECO:0000256" key="1">
    <source>
        <dbReference type="ARBA" id="ARBA00004651"/>
    </source>
</evidence>
<keyword evidence="5" id="KW-0762">Sugar transport</keyword>
<dbReference type="NCBIfam" id="NF006920">
    <property type="entry name" value="PRK09410.1-2"/>
    <property type="match status" value="1"/>
</dbReference>
<feature type="transmembrane region" description="Helical" evidence="14">
    <location>
        <begin position="365"/>
        <end position="387"/>
    </location>
</feature>
<feature type="transmembrane region" description="Helical" evidence="14">
    <location>
        <begin position="308"/>
        <end position="326"/>
    </location>
</feature>
<keyword evidence="8 14" id="KW-1133">Transmembrane helix</keyword>
<dbReference type="PANTHER" id="PTHR33843:SF4">
    <property type="entry name" value="ASCORBATE-SPECIFIC PTS SYSTEM EIIC COMPONENT"/>
    <property type="match status" value="1"/>
</dbReference>
<evidence type="ECO:0000256" key="8">
    <source>
        <dbReference type="ARBA" id="ARBA00022989"/>
    </source>
</evidence>
<evidence type="ECO:0000256" key="10">
    <source>
        <dbReference type="ARBA" id="ARBA00037387"/>
    </source>
</evidence>
<comment type="subunit">
    <text evidence="2">Homodimer.</text>
</comment>
<evidence type="ECO:0000256" key="9">
    <source>
        <dbReference type="ARBA" id="ARBA00023136"/>
    </source>
</evidence>
<dbReference type="RefSeq" id="WP_243112932.1">
    <property type="nucleotide sequence ID" value="NZ_JAJUFJ010000012.1"/>
</dbReference>
<keyword evidence="7 14" id="KW-0812">Transmembrane</keyword>
<comment type="function">
    <text evidence="10">The phosphoenolpyruvate-dependent sugar phosphotransferase system (sugar PTS), a major carbohydrate active transport system, catalyzes the phosphorylation of incoming sugar substrates concomitantly with their translocation across the cell membrane. The enzyme II UlaABC PTS system is involved in ascorbate transport.</text>
</comment>
<comment type="subcellular location">
    <subcellularLocation>
        <location evidence="1">Cell membrane</location>
        <topology evidence="1">Multi-pass membrane protein</topology>
    </subcellularLocation>
</comment>
<feature type="transmembrane region" description="Helical" evidence="14">
    <location>
        <begin position="90"/>
        <end position="109"/>
    </location>
</feature>
<feature type="transmembrane region" description="Helical" evidence="14">
    <location>
        <begin position="393"/>
        <end position="412"/>
    </location>
</feature>
<feature type="transmembrane region" description="Helical" evidence="14">
    <location>
        <begin position="248"/>
        <end position="267"/>
    </location>
</feature>
<evidence type="ECO:0000256" key="14">
    <source>
        <dbReference type="SAM" id="Phobius"/>
    </source>
</evidence>
<evidence type="ECO:0000313" key="16">
    <source>
        <dbReference type="Proteomes" id="UP000297714"/>
    </source>
</evidence>
<sequence length="419" mass="44312">MMDFITTNILRNPPVLLGLIAMLGLILQKKQFTEIVKGTLLAAFGMLILNAGVGMLVNSISPINSAFQILSGAGSGTAEGLNDVTFTGTYGGDVGLAMFIGLLLHLLIARFTPVKTIFLTGHMLWWFPFIFVAAGVEAGLKGPALIGISAVFSALYWSVMPWLLRKYVFAVTGDESFTLGHPTGILSLISGFVAGKVGNKEKSTESLALPKGLSFFREISITGAVVIFVMFIAVGLAVPSSVAKDQNLFMTAVNQGLNFGAGLIVMLQGVRMLINQIVPAFKGISDKLVPNAIPAFDCPIIFNYKPNAVLIGFVTAIITSTILVLICNMTNVFHLMLIPLVITSFFECGAAAVIGEGQGGLRGCIVGTAVASVVMVGLVGFSAVMYSGTIQNWMLIFGGNDLSLFGIIANLIDKLLAVF</sequence>
<feature type="transmembrane region" description="Helical" evidence="14">
    <location>
        <begin position="12"/>
        <end position="28"/>
    </location>
</feature>
<feature type="transmembrane region" description="Helical" evidence="14">
    <location>
        <begin position="116"/>
        <end position="136"/>
    </location>
</feature>
<proteinExistence type="inferred from homology"/>
<evidence type="ECO:0000256" key="12">
    <source>
        <dbReference type="ARBA" id="ARBA00039702"/>
    </source>
</evidence>
<dbReference type="GO" id="GO:0009401">
    <property type="term" value="P:phosphoenolpyruvate-dependent sugar phosphotransferase system"/>
    <property type="evidence" value="ECO:0007669"/>
    <property type="project" value="UniProtKB-KW"/>
</dbReference>
<dbReference type="Pfam" id="PF03611">
    <property type="entry name" value="EIIC-GAT"/>
    <property type="match status" value="1"/>
</dbReference>
<keyword evidence="3" id="KW-0813">Transport</keyword>
<accession>A0A4Z0YC59</accession>
<evidence type="ECO:0000256" key="4">
    <source>
        <dbReference type="ARBA" id="ARBA00022475"/>
    </source>
</evidence>
<dbReference type="EMBL" id="SRMQ01000002">
    <property type="protein sequence ID" value="TGJ77528.1"/>
    <property type="molecule type" value="Genomic_DNA"/>
</dbReference>
<evidence type="ECO:0000313" key="15">
    <source>
        <dbReference type="EMBL" id="TGJ77528.1"/>
    </source>
</evidence>
<organism evidence="15 16">
    <name type="scientific">Caproiciproducens galactitolivorans</name>
    <dbReference type="NCBI Taxonomy" id="642589"/>
    <lineage>
        <taxon>Bacteria</taxon>
        <taxon>Bacillati</taxon>
        <taxon>Bacillota</taxon>
        <taxon>Clostridia</taxon>
        <taxon>Eubacteriales</taxon>
        <taxon>Acutalibacteraceae</taxon>
        <taxon>Caproiciproducens</taxon>
    </lineage>
</organism>
<gene>
    <name evidence="15" type="primary">ulaA</name>
    <name evidence="15" type="ORF">CAGA_09010</name>
</gene>
<evidence type="ECO:0000256" key="7">
    <source>
        <dbReference type="ARBA" id="ARBA00022692"/>
    </source>
</evidence>
<feature type="transmembrane region" description="Helical" evidence="14">
    <location>
        <begin position="332"/>
        <end position="353"/>
    </location>
</feature>
<evidence type="ECO:0000256" key="13">
    <source>
        <dbReference type="ARBA" id="ARBA00042859"/>
    </source>
</evidence>
<dbReference type="InterPro" id="IPR004703">
    <property type="entry name" value="PTS_sugar-sp_permease"/>
</dbReference>
<evidence type="ECO:0000256" key="6">
    <source>
        <dbReference type="ARBA" id="ARBA00022683"/>
    </source>
</evidence>
<evidence type="ECO:0000256" key="5">
    <source>
        <dbReference type="ARBA" id="ARBA00022597"/>
    </source>
</evidence>
<evidence type="ECO:0000256" key="11">
    <source>
        <dbReference type="ARBA" id="ARBA00038218"/>
    </source>
</evidence>
<keyword evidence="16" id="KW-1185">Reference proteome</keyword>
<feature type="transmembrane region" description="Helical" evidence="14">
    <location>
        <begin position="219"/>
        <end position="242"/>
    </location>
</feature>